<gene>
    <name evidence="8" type="ordered locus">Nther_0582</name>
</gene>
<dbReference type="InterPro" id="IPR016156">
    <property type="entry name" value="FAD/NAD-linked_Rdtase_dimer_sf"/>
</dbReference>
<dbReference type="SUPFAM" id="SSF51905">
    <property type="entry name" value="FAD/NAD(P)-binding domain"/>
    <property type="match status" value="1"/>
</dbReference>
<dbReference type="RefSeq" id="WP_012447063.1">
    <property type="nucleotide sequence ID" value="NC_010718.1"/>
</dbReference>
<dbReference type="GO" id="GO:0004148">
    <property type="term" value="F:dihydrolipoyl dehydrogenase (NADH) activity"/>
    <property type="evidence" value="ECO:0007669"/>
    <property type="project" value="TreeGrafter"/>
</dbReference>
<evidence type="ECO:0000256" key="2">
    <source>
        <dbReference type="ARBA" id="ARBA00007532"/>
    </source>
</evidence>
<reference evidence="8 9" key="1">
    <citation type="submission" date="2008-04" db="EMBL/GenBank/DDBJ databases">
        <title>Complete sequence of chromosome of Natranaerobius thermophilus JW/NM-WN-LF.</title>
        <authorList>
            <consortium name="US DOE Joint Genome Institute"/>
            <person name="Copeland A."/>
            <person name="Lucas S."/>
            <person name="Lapidus A."/>
            <person name="Glavina del Rio T."/>
            <person name="Dalin E."/>
            <person name="Tice H."/>
            <person name="Bruce D."/>
            <person name="Goodwin L."/>
            <person name="Pitluck S."/>
            <person name="Chertkov O."/>
            <person name="Brettin T."/>
            <person name="Detter J.C."/>
            <person name="Han C."/>
            <person name="Kuske C.R."/>
            <person name="Schmutz J."/>
            <person name="Larimer F."/>
            <person name="Land M."/>
            <person name="Hauser L."/>
            <person name="Kyrpides N."/>
            <person name="Lykidis A."/>
            <person name="Mesbah N.M."/>
            <person name="Wiegel J."/>
        </authorList>
    </citation>
    <scope>NUCLEOTIDE SEQUENCE [LARGE SCALE GENOMIC DNA]</scope>
    <source>
        <strain evidence="9">ATCC BAA-1301 / DSM 18059 / JW/NM-WN-LF</strain>
    </source>
</reference>
<dbReference type="STRING" id="457570.Nther_0582"/>
<dbReference type="PANTHER" id="PTHR22912">
    <property type="entry name" value="DISULFIDE OXIDOREDUCTASE"/>
    <property type="match status" value="1"/>
</dbReference>
<dbReference type="InParanoid" id="B2A6P4"/>
<comment type="similarity">
    <text evidence="2">Belongs to the class-I pyridine nucleotide-disulfide oxidoreductase family.</text>
</comment>
<dbReference type="EMBL" id="CP001034">
    <property type="protein sequence ID" value="ACB84177.1"/>
    <property type="molecule type" value="Genomic_DNA"/>
</dbReference>
<organism evidence="8 9">
    <name type="scientific">Natranaerobius thermophilus (strain ATCC BAA-1301 / DSM 18059 / JW/NM-WN-LF)</name>
    <dbReference type="NCBI Taxonomy" id="457570"/>
    <lineage>
        <taxon>Bacteria</taxon>
        <taxon>Bacillati</taxon>
        <taxon>Bacillota</taxon>
        <taxon>Clostridia</taxon>
        <taxon>Natranaerobiales</taxon>
        <taxon>Natranaerobiaceae</taxon>
        <taxon>Natranaerobius</taxon>
    </lineage>
</organism>
<feature type="domain" description="FAD/NAD(P)-binding" evidence="7">
    <location>
        <begin position="20"/>
        <end position="362"/>
    </location>
</feature>
<evidence type="ECO:0000256" key="4">
    <source>
        <dbReference type="ARBA" id="ARBA00022827"/>
    </source>
</evidence>
<evidence type="ECO:0000259" key="6">
    <source>
        <dbReference type="Pfam" id="PF02852"/>
    </source>
</evidence>
<evidence type="ECO:0000256" key="5">
    <source>
        <dbReference type="ARBA" id="ARBA00023027"/>
    </source>
</evidence>
<dbReference type="OrthoDB" id="1705205at2"/>
<dbReference type="Gene3D" id="3.30.390.30">
    <property type="match status" value="1"/>
</dbReference>
<dbReference type="GO" id="GO:0006103">
    <property type="term" value="P:2-oxoglutarate metabolic process"/>
    <property type="evidence" value="ECO:0007669"/>
    <property type="project" value="TreeGrafter"/>
</dbReference>
<dbReference type="InterPro" id="IPR004099">
    <property type="entry name" value="Pyr_nucl-diS_OxRdtase_dimer"/>
</dbReference>
<dbReference type="InterPro" id="IPR023753">
    <property type="entry name" value="FAD/NAD-binding_dom"/>
</dbReference>
<dbReference type="InterPro" id="IPR050151">
    <property type="entry name" value="Class-I_Pyr_Nuc-Dis_Oxidored"/>
</dbReference>
<evidence type="ECO:0000256" key="3">
    <source>
        <dbReference type="ARBA" id="ARBA00022630"/>
    </source>
</evidence>
<comment type="cofactor">
    <cofactor evidence="1">
        <name>FAD</name>
        <dbReference type="ChEBI" id="CHEBI:57692"/>
    </cofactor>
</comment>
<dbReference type="SUPFAM" id="SSF55424">
    <property type="entry name" value="FAD/NAD-linked reductases, dimerisation (C-terminal) domain"/>
    <property type="match status" value="1"/>
</dbReference>
<evidence type="ECO:0000259" key="7">
    <source>
        <dbReference type="Pfam" id="PF07992"/>
    </source>
</evidence>
<accession>B2A6P4</accession>
<keyword evidence="5" id="KW-0520">NAD</keyword>
<proteinExistence type="inferred from homology"/>
<dbReference type="Proteomes" id="UP000001683">
    <property type="component" value="Chromosome"/>
</dbReference>
<dbReference type="eggNOG" id="COG1249">
    <property type="taxonomic scope" value="Bacteria"/>
</dbReference>
<dbReference type="GO" id="GO:0050660">
    <property type="term" value="F:flavin adenine dinucleotide binding"/>
    <property type="evidence" value="ECO:0007669"/>
    <property type="project" value="TreeGrafter"/>
</dbReference>
<dbReference type="InterPro" id="IPR036188">
    <property type="entry name" value="FAD/NAD-bd_sf"/>
</dbReference>
<dbReference type="KEGG" id="nth:Nther_0582"/>
<feature type="domain" description="Pyridine nucleotide-disulphide oxidoreductase dimerisation" evidence="6">
    <location>
        <begin position="383"/>
        <end position="490"/>
    </location>
</feature>
<evidence type="ECO:0000313" key="9">
    <source>
        <dbReference type="Proteomes" id="UP000001683"/>
    </source>
</evidence>
<dbReference type="Pfam" id="PF02852">
    <property type="entry name" value="Pyr_redox_dim"/>
    <property type="match status" value="1"/>
</dbReference>
<evidence type="ECO:0000313" key="8">
    <source>
        <dbReference type="EMBL" id="ACB84177.1"/>
    </source>
</evidence>
<dbReference type="PANTHER" id="PTHR22912:SF151">
    <property type="entry name" value="DIHYDROLIPOYL DEHYDROGENASE, MITOCHONDRIAL"/>
    <property type="match status" value="1"/>
</dbReference>
<dbReference type="AlphaFoldDB" id="B2A6P4"/>
<sequence length="503" mass="54987">MLFFQGGKNIKKQNKFSNQYDLVVIGGGPGGTACALKAARLGLTTALIEKDFPGGGSVARGYFPVKALIEAAKLKENKLAPNEECLAKANERVNKARAQWDSSLTKRFEQLYLIPGEGELLSSTSEFYQIKIHSSKYQGEIQDPNIIDGDRYISAKSIVMATGTAPGSPIPELTIDGKNVITHEHLLDMHYNNINSIAIIGADVEGCEFAGLFNRLGIQVHLLEMEDNILPNCDQEISNSLSTEYKKQGIKIKTNTQVTGVQNLEGEALKLTYNSNTPQAHGDYYSSKTENESDKSLEVDKILVTGKRIPQLPKGYANLPLKITQEGLVEVNSQLESSAPEVYVIGDLAGGVPSANAAIHEGKLVSQNLTEPRKNKHINYSFTPYVFFTDPQTSGIGVTEDYLRNKKIPYKKGIAYFKENLRTLSLGHDNGFVKVLLGKNESLLGVHMIGHDISELISVITVAMQSKIPASKIVDLPLPHPSMGELMIEAIEEAINTRITTTG</sequence>
<keyword evidence="3" id="KW-0285">Flavoprotein</keyword>
<keyword evidence="4" id="KW-0274">FAD</keyword>
<reference evidence="8 9" key="2">
    <citation type="journal article" date="2011" name="J. Bacteriol.">
        <title>Complete genome sequence of the anaerobic, halophilic alkalithermophile Natranaerobius thermophilus JW/NM-WN-LF.</title>
        <authorList>
            <person name="Zhao B."/>
            <person name="Mesbah N.M."/>
            <person name="Dalin E."/>
            <person name="Goodwin L."/>
            <person name="Nolan M."/>
            <person name="Pitluck S."/>
            <person name="Chertkov O."/>
            <person name="Brettin T.S."/>
            <person name="Han J."/>
            <person name="Larimer F.W."/>
            <person name="Land M.L."/>
            <person name="Hauser L."/>
            <person name="Kyrpides N."/>
            <person name="Wiegel J."/>
        </authorList>
    </citation>
    <scope>NUCLEOTIDE SEQUENCE [LARGE SCALE GENOMIC DNA]</scope>
    <source>
        <strain evidence="9">ATCC BAA-1301 / DSM 18059 / JW/NM-WN-LF</strain>
    </source>
</reference>
<keyword evidence="9" id="KW-1185">Reference proteome</keyword>
<dbReference type="PRINTS" id="PR00411">
    <property type="entry name" value="PNDRDTASEI"/>
</dbReference>
<dbReference type="Pfam" id="PF07992">
    <property type="entry name" value="Pyr_redox_2"/>
    <property type="match status" value="1"/>
</dbReference>
<name>B2A6P4_NATTJ</name>
<dbReference type="PRINTS" id="PR00368">
    <property type="entry name" value="FADPNR"/>
</dbReference>
<evidence type="ECO:0000256" key="1">
    <source>
        <dbReference type="ARBA" id="ARBA00001974"/>
    </source>
</evidence>
<protein>
    <submittedName>
        <fullName evidence="8">Pyridine nucleotide-disulphide oxidoreductase dimerisation region</fullName>
    </submittedName>
</protein>
<dbReference type="Gene3D" id="3.50.50.60">
    <property type="entry name" value="FAD/NAD(P)-binding domain"/>
    <property type="match status" value="2"/>
</dbReference>
<dbReference type="HOGENOM" id="CLU_016755_0_3_9"/>